<evidence type="ECO:0000313" key="2">
    <source>
        <dbReference type="EMBL" id="KAK1612574.1"/>
    </source>
</evidence>
<protein>
    <recommendedName>
        <fullName evidence="1">F-box associated beta-propeller type 3 domain-containing protein</fullName>
    </recommendedName>
</protein>
<dbReference type="PANTHER" id="PTHR31672:SF13">
    <property type="entry name" value="F-BOX PROTEIN CPR30-LIKE"/>
    <property type="match status" value="1"/>
</dbReference>
<dbReference type="InterPro" id="IPR013187">
    <property type="entry name" value="F-box-assoc_dom_typ3"/>
</dbReference>
<dbReference type="EMBL" id="JAUUTY010000007">
    <property type="protein sequence ID" value="KAK1612574.1"/>
    <property type="molecule type" value="Genomic_DNA"/>
</dbReference>
<keyword evidence="3" id="KW-1185">Reference proteome</keyword>
<gene>
    <name evidence="2" type="ORF">QYE76_036247</name>
</gene>
<name>A0AAD8VMX9_LOLMU</name>
<accession>A0AAD8VMX9</accession>
<comment type="caution">
    <text evidence="2">The sequence shown here is derived from an EMBL/GenBank/DDBJ whole genome shotgun (WGS) entry which is preliminary data.</text>
</comment>
<dbReference type="AlphaFoldDB" id="A0AAD8VMX9"/>
<dbReference type="Pfam" id="PF08268">
    <property type="entry name" value="FBA_3"/>
    <property type="match status" value="1"/>
</dbReference>
<dbReference type="InterPro" id="IPR017451">
    <property type="entry name" value="F-box-assoc_interact_dom"/>
</dbReference>
<evidence type="ECO:0000259" key="1">
    <source>
        <dbReference type="Pfam" id="PF08268"/>
    </source>
</evidence>
<evidence type="ECO:0000313" key="3">
    <source>
        <dbReference type="Proteomes" id="UP001231189"/>
    </source>
</evidence>
<dbReference type="NCBIfam" id="TIGR01640">
    <property type="entry name" value="F_box_assoc_1"/>
    <property type="match status" value="1"/>
</dbReference>
<dbReference type="PANTHER" id="PTHR31672">
    <property type="entry name" value="BNACNNG10540D PROTEIN"/>
    <property type="match status" value="1"/>
</dbReference>
<sequence>MEDIFARLPGKYVQRCRCLSRGWAATLASDDFVDLHLRLANRQGGPRILLLQDRRWCDGRPPAVQTCSPDHPVSTMTMDVPRALTRVRCLFPLPAFRGTNAPYRSRSNIAPRLVAQQCRGLVLLEAAAARTHHVFNPSTSQMAAIPEGRPTARGVADAKASHSYTSLVLGYDTTTKKHKVVRIYYRGCGVDTRPWLAGCEVYVINSGAGFWRPAQGGDQAKPPGWVNAHETSVFAQGHVHWLAKPRLNSWREEMFVVSFSLDNEKFQILPLPSPVDGKNFYKLKAYSTDIGGRLCLFCSESLYTPTWYDIWVLREHETVTWDLRHRINLSPKIVAFMRPGGGIRPLAIADNGRCIVLIQPCFLSYIPNFRMCLYSHVTDQIEDLSSLADDRSSGMLRCMRKVLPPLGNLTRTSSSPCHWCYYDEKQLTKHLQGSSLFAGVGAP</sequence>
<organism evidence="2 3">
    <name type="scientific">Lolium multiflorum</name>
    <name type="common">Italian ryegrass</name>
    <name type="synonym">Lolium perenne subsp. multiflorum</name>
    <dbReference type="NCBI Taxonomy" id="4521"/>
    <lineage>
        <taxon>Eukaryota</taxon>
        <taxon>Viridiplantae</taxon>
        <taxon>Streptophyta</taxon>
        <taxon>Embryophyta</taxon>
        <taxon>Tracheophyta</taxon>
        <taxon>Spermatophyta</taxon>
        <taxon>Magnoliopsida</taxon>
        <taxon>Liliopsida</taxon>
        <taxon>Poales</taxon>
        <taxon>Poaceae</taxon>
        <taxon>BOP clade</taxon>
        <taxon>Pooideae</taxon>
        <taxon>Poodae</taxon>
        <taxon>Poeae</taxon>
        <taxon>Poeae Chloroplast Group 2 (Poeae type)</taxon>
        <taxon>Loliodinae</taxon>
        <taxon>Loliinae</taxon>
        <taxon>Lolium</taxon>
    </lineage>
</organism>
<reference evidence="2" key="1">
    <citation type="submission" date="2023-07" db="EMBL/GenBank/DDBJ databases">
        <title>A chromosome-level genome assembly of Lolium multiflorum.</title>
        <authorList>
            <person name="Chen Y."/>
            <person name="Copetti D."/>
            <person name="Kolliker R."/>
            <person name="Studer B."/>
        </authorList>
    </citation>
    <scope>NUCLEOTIDE SEQUENCE</scope>
    <source>
        <strain evidence="2">02402/16</strain>
        <tissue evidence="2">Leaf</tissue>
    </source>
</reference>
<proteinExistence type="predicted"/>
<dbReference type="Proteomes" id="UP001231189">
    <property type="component" value="Unassembled WGS sequence"/>
</dbReference>
<feature type="domain" description="F-box associated beta-propeller type 3" evidence="1">
    <location>
        <begin position="113"/>
        <end position="323"/>
    </location>
</feature>
<dbReference type="InterPro" id="IPR050796">
    <property type="entry name" value="SCF_F-box_component"/>
</dbReference>